<dbReference type="KEGG" id="teq:TEQUI_1509"/>
<gene>
    <name evidence="3" type="ordered locus">TEQUI_1509</name>
</gene>
<proteinExistence type="predicted"/>
<dbReference type="EMBL" id="CP002456">
    <property type="protein sequence ID" value="ADU92422.1"/>
    <property type="molecule type" value="Genomic_DNA"/>
</dbReference>
<protein>
    <submittedName>
        <fullName evidence="3">Uncharacterized protein</fullName>
    </submittedName>
</protein>
<keyword evidence="2" id="KW-0812">Transmembrane</keyword>
<keyword evidence="2" id="KW-0472">Membrane</keyword>
<evidence type="ECO:0000256" key="1">
    <source>
        <dbReference type="SAM" id="MobiDB-lite"/>
    </source>
</evidence>
<sequence>MEINTRKGQALVESFVLLIVMVMFYLAIPFVGKLINEKQSLQNDSRYMAFQYAIRTGDGAKSLYKTNYSNANSLSDEAQPGQLLAKSKILREEWGIQDKGIITASSFKTIKDKTKSKFLAEKFMLREELKILFDISNEASSKSAHDRSSSSKTAWKNANSKTQKLSSKSNALISAVDKPLKRKLPTFDSFSKWIGEIPNHHKKVW</sequence>
<feature type="region of interest" description="Disordered" evidence="1">
    <location>
        <begin position="142"/>
        <end position="162"/>
    </location>
</feature>
<evidence type="ECO:0000256" key="2">
    <source>
        <dbReference type="SAM" id="Phobius"/>
    </source>
</evidence>
<evidence type="ECO:0000313" key="4">
    <source>
        <dbReference type="Proteomes" id="UP000007472"/>
    </source>
</evidence>
<keyword evidence="2" id="KW-1133">Transmembrane helix</keyword>
<feature type="compositionally biased region" description="Polar residues" evidence="1">
    <location>
        <begin position="152"/>
        <end position="162"/>
    </location>
</feature>
<dbReference type="AlphaFoldDB" id="A0A654KJ28"/>
<reference evidence="3 4" key="1">
    <citation type="journal article" date="2011" name="J. Bacteriol.">
        <title>Genome sequence of Taylorella equigenitalis MCE9, the causative agent of contagious equine metritis.</title>
        <authorList>
            <person name="Hebert L."/>
            <person name="Moumen B."/>
            <person name="Duquesne F."/>
            <person name="Breuil M.F."/>
            <person name="Laugier C."/>
            <person name="Batto J.M."/>
            <person name="Renault P."/>
            <person name="Petry S."/>
        </authorList>
    </citation>
    <scope>NUCLEOTIDE SEQUENCE [LARGE SCALE GENOMIC DNA]</scope>
    <source>
        <strain evidence="3 4">MCE9</strain>
    </source>
</reference>
<evidence type="ECO:0000313" key="3">
    <source>
        <dbReference type="EMBL" id="ADU92422.1"/>
    </source>
</evidence>
<name>A0A654KJ28_TAYEM</name>
<organism evidence="3 4">
    <name type="scientific">Taylorella equigenitalis (strain MCE9)</name>
    <dbReference type="NCBI Taxonomy" id="937774"/>
    <lineage>
        <taxon>Bacteria</taxon>
        <taxon>Pseudomonadati</taxon>
        <taxon>Pseudomonadota</taxon>
        <taxon>Betaproteobacteria</taxon>
        <taxon>Burkholderiales</taxon>
        <taxon>Alcaligenaceae</taxon>
        <taxon>Taylorella</taxon>
    </lineage>
</organism>
<feature type="transmembrane region" description="Helical" evidence="2">
    <location>
        <begin position="12"/>
        <end position="32"/>
    </location>
</feature>
<dbReference type="Proteomes" id="UP000007472">
    <property type="component" value="Chromosome"/>
</dbReference>
<accession>A0A654KJ28</accession>